<feature type="non-terminal residue" evidence="1">
    <location>
        <position position="1"/>
    </location>
</feature>
<reference evidence="1" key="1">
    <citation type="submission" date="2021-02" db="EMBL/GenBank/DDBJ databases">
        <authorList>
            <person name="Nowell W R."/>
        </authorList>
    </citation>
    <scope>NUCLEOTIDE SEQUENCE</scope>
</reference>
<accession>A0A8S2G931</accession>
<dbReference type="EMBL" id="CAJNOK010067006">
    <property type="protein sequence ID" value="CAF1653222.1"/>
    <property type="molecule type" value="Genomic_DNA"/>
</dbReference>
<comment type="caution">
    <text evidence="1">The sequence shown here is derived from an EMBL/GenBank/DDBJ whole genome shotgun (WGS) entry which is preliminary data.</text>
</comment>
<dbReference type="EMBL" id="CAJOBA010095879">
    <property type="protein sequence ID" value="CAF4502916.1"/>
    <property type="molecule type" value="Genomic_DNA"/>
</dbReference>
<dbReference type="Proteomes" id="UP000682733">
    <property type="component" value="Unassembled WGS sequence"/>
</dbReference>
<evidence type="ECO:0000313" key="3">
    <source>
        <dbReference type="Proteomes" id="UP000677228"/>
    </source>
</evidence>
<dbReference type="Proteomes" id="UP000677228">
    <property type="component" value="Unassembled WGS sequence"/>
</dbReference>
<sequence>DDNEGGIELVSFTFRGYDDDVAIIVCVV</sequence>
<evidence type="ECO:0000313" key="1">
    <source>
        <dbReference type="EMBL" id="CAF1653222.1"/>
    </source>
</evidence>
<proteinExistence type="predicted"/>
<name>A0A8S2G931_9BILA</name>
<dbReference type="AlphaFoldDB" id="A0A8S2G931"/>
<evidence type="ECO:0000313" key="2">
    <source>
        <dbReference type="EMBL" id="CAF4502916.1"/>
    </source>
</evidence>
<organism evidence="1 3">
    <name type="scientific">Didymodactylos carnosus</name>
    <dbReference type="NCBI Taxonomy" id="1234261"/>
    <lineage>
        <taxon>Eukaryota</taxon>
        <taxon>Metazoa</taxon>
        <taxon>Spiralia</taxon>
        <taxon>Gnathifera</taxon>
        <taxon>Rotifera</taxon>
        <taxon>Eurotatoria</taxon>
        <taxon>Bdelloidea</taxon>
        <taxon>Philodinida</taxon>
        <taxon>Philodinidae</taxon>
        <taxon>Didymodactylos</taxon>
    </lineage>
</organism>
<gene>
    <name evidence="1" type="ORF">OVA965_LOCUS44936</name>
    <name evidence="2" type="ORF">TMI583_LOCUS48031</name>
</gene>
<protein>
    <submittedName>
        <fullName evidence="1">Uncharacterized protein</fullName>
    </submittedName>
</protein>